<dbReference type="AlphaFoldDB" id="A0A9W7G1K4"/>
<dbReference type="SUPFAM" id="SSF57850">
    <property type="entry name" value="RING/U-box"/>
    <property type="match status" value="1"/>
</dbReference>
<dbReference type="Proteomes" id="UP001165082">
    <property type="component" value="Unassembled WGS sequence"/>
</dbReference>
<accession>A0A9W7G1K4</accession>
<name>A0A9W7G1K4_9STRA</name>
<evidence type="ECO:0000313" key="3">
    <source>
        <dbReference type="Proteomes" id="UP001165082"/>
    </source>
</evidence>
<feature type="domain" description="U-box" evidence="1">
    <location>
        <begin position="52"/>
        <end position="113"/>
    </location>
</feature>
<keyword evidence="3" id="KW-1185">Reference proteome</keyword>
<organism evidence="2 3">
    <name type="scientific">Triparma retinervis</name>
    <dbReference type="NCBI Taxonomy" id="2557542"/>
    <lineage>
        <taxon>Eukaryota</taxon>
        <taxon>Sar</taxon>
        <taxon>Stramenopiles</taxon>
        <taxon>Ochrophyta</taxon>
        <taxon>Bolidophyceae</taxon>
        <taxon>Parmales</taxon>
        <taxon>Triparmaceae</taxon>
        <taxon>Triparma</taxon>
    </lineage>
</organism>
<dbReference type="InterPro" id="IPR003613">
    <property type="entry name" value="Ubox_domain"/>
</dbReference>
<proteinExistence type="predicted"/>
<evidence type="ECO:0000313" key="2">
    <source>
        <dbReference type="EMBL" id="GMI27847.1"/>
    </source>
</evidence>
<comment type="caution">
    <text evidence="2">The sequence shown here is derived from an EMBL/GenBank/DDBJ whole genome shotgun (WGS) entry which is preliminary data.</text>
</comment>
<protein>
    <recommendedName>
        <fullName evidence="1">U-box domain-containing protein</fullName>
    </recommendedName>
</protein>
<reference evidence="2" key="1">
    <citation type="submission" date="2022-07" db="EMBL/GenBank/DDBJ databases">
        <title>Genome analysis of Parmales, a sister group of diatoms, reveals the evolutionary specialization of diatoms from phago-mixotrophs to photoautotrophs.</title>
        <authorList>
            <person name="Ban H."/>
            <person name="Sato S."/>
            <person name="Yoshikawa S."/>
            <person name="Kazumasa Y."/>
            <person name="Nakamura Y."/>
            <person name="Ichinomiya M."/>
            <person name="Saitoh K."/>
            <person name="Sato N."/>
            <person name="Blanc-Mathieu R."/>
            <person name="Endo H."/>
            <person name="Kuwata A."/>
            <person name="Ogata H."/>
        </authorList>
    </citation>
    <scope>NUCLEOTIDE SEQUENCE</scope>
</reference>
<dbReference type="SMART" id="SM00504">
    <property type="entry name" value="Ubox"/>
    <property type="match status" value="1"/>
</dbReference>
<dbReference type="GO" id="GO:0016567">
    <property type="term" value="P:protein ubiquitination"/>
    <property type="evidence" value="ECO:0007669"/>
    <property type="project" value="InterPro"/>
</dbReference>
<sequence>MSHVHVVMRLRSHRCHLELMNNHIKKMQEVQEMNSELLRATNKELRHYKDTAALCPITQEPITNEVVNVVDGFKYERSAILHWLTTGSETSPITRDLTLVSDIHTLRSLCAELHRLNEVRGESTWLKDLLDEERQGRRRDREALERATRELRAQLSIITTRNSELVVEKVDLGSE</sequence>
<dbReference type="GO" id="GO:0004842">
    <property type="term" value="F:ubiquitin-protein transferase activity"/>
    <property type="evidence" value="ECO:0007669"/>
    <property type="project" value="InterPro"/>
</dbReference>
<dbReference type="InterPro" id="IPR013083">
    <property type="entry name" value="Znf_RING/FYVE/PHD"/>
</dbReference>
<dbReference type="EMBL" id="BRXZ01008547">
    <property type="protein sequence ID" value="GMI27847.1"/>
    <property type="molecule type" value="Genomic_DNA"/>
</dbReference>
<evidence type="ECO:0000259" key="1">
    <source>
        <dbReference type="SMART" id="SM00504"/>
    </source>
</evidence>
<dbReference type="OrthoDB" id="10064100at2759"/>
<feature type="non-terminal residue" evidence="2">
    <location>
        <position position="1"/>
    </location>
</feature>
<dbReference type="Gene3D" id="3.30.40.10">
    <property type="entry name" value="Zinc/RING finger domain, C3HC4 (zinc finger)"/>
    <property type="match status" value="1"/>
</dbReference>
<gene>
    <name evidence="2" type="ORF">TrRE_jg4401</name>
</gene>